<evidence type="ECO:0000256" key="3">
    <source>
        <dbReference type="ARBA" id="ARBA00022692"/>
    </source>
</evidence>
<organism evidence="9 10">
    <name type="scientific">Sodiomyces alkalinus (strain CBS 110278 / VKM F-3762 / F11)</name>
    <name type="common">Alkaliphilic filamentous fungus</name>
    <dbReference type="NCBI Taxonomy" id="1314773"/>
    <lineage>
        <taxon>Eukaryota</taxon>
        <taxon>Fungi</taxon>
        <taxon>Dikarya</taxon>
        <taxon>Ascomycota</taxon>
        <taxon>Pezizomycotina</taxon>
        <taxon>Sordariomycetes</taxon>
        <taxon>Hypocreomycetidae</taxon>
        <taxon>Glomerellales</taxon>
        <taxon>Plectosphaerellaceae</taxon>
        <taxon>Sodiomyces</taxon>
    </lineage>
</organism>
<evidence type="ECO:0000256" key="7">
    <source>
        <dbReference type="SAM" id="Phobius"/>
    </source>
</evidence>
<dbReference type="AlphaFoldDB" id="A0A3N2Q681"/>
<evidence type="ECO:0000313" key="9">
    <source>
        <dbReference type="EMBL" id="ROT42250.1"/>
    </source>
</evidence>
<gene>
    <name evidence="9" type="ORF">SODALDRAFT_347291</name>
</gene>
<feature type="transmembrane region" description="Helical" evidence="7">
    <location>
        <begin position="50"/>
        <end position="69"/>
    </location>
</feature>
<evidence type="ECO:0000256" key="6">
    <source>
        <dbReference type="SAM" id="MobiDB-lite"/>
    </source>
</evidence>
<evidence type="ECO:0000256" key="4">
    <source>
        <dbReference type="ARBA" id="ARBA00022989"/>
    </source>
</evidence>
<keyword evidence="2" id="KW-0813">Transport</keyword>
<feature type="transmembrane region" description="Helical" evidence="7">
    <location>
        <begin position="81"/>
        <end position="98"/>
    </location>
</feature>
<evidence type="ECO:0000259" key="8">
    <source>
        <dbReference type="PROSITE" id="PS50850"/>
    </source>
</evidence>
<dbReference type="GO" id="GO:0016020">
    <property type="term" value="C:membrane"/>
    <property type="evidence" value="ECO:0007669"/>
    <property type="project" value="UniProtKB-SubCell"/>
</dbReference>
<sequence>MSGEAKLPVQQLVILAIARFAEPLALTSIFPYLPEMIRSFGVSENEIAKWAGFTSAVFSLAQSFTAVAWGRASDRFGRKPTIVFGLATTMIMFVIWGVSTSLPMAITVRVLAGAGNGNVGIIRTMVAEMVTERHLQPRAFSVMPLVWSLGSIFGPAFGGMLANPAERFPGLFGHSAFFKAYPFALPNIILAVFFLISLATAIFFLKETLETRRGQRDWGLLIGKKMTRALRPSRKPTSRPRRASFMDGEATAPLLPTDMSPKASSSHQTAPQSTMKDVFTTQTVIGLVAYTFLALHAVAFDQVLPAFLDYPVREQTPENRSLPFRFSGGFGLKSDSIGTMFAAYGISCGLTQFLLFPPLCNRLGVRNCYRCCAIAFPLVYLLVPYTVLLPTTNTRLAGMISLMCVKGFAGIIGFPCVTILLTNSASNLRILGTLNGFATMFSGFGRALGPTFAGAAFTWGVERGYVVTAWWLLALVAALGAVPAFMLVEGQGPSSSVESSDDERDEDGEQAIIDEDSEDDNAAVGAPLLLGPSHATGNGSVRRAGYDSISQSR</sequence>
<dbReference type="PANTHER" id="PTHR23504:SF8">
    <property type="entry name" value="TRANSPORTER, PUTATIVE (AFU_ORTHOLOGUE AFUA_1G03730)-RELATED"/>
    <property type="match status" value="1"/>
</dbReference>
<keyword evidence="10" id="KW-1185">Reference proteome</keyword>
<dbReference type="InterPro" id="IPR020846">
    <property type="entry name" value="MFS_dom"/>
</dbReference>
<dbReference type="InterPro" id="IPR001958">
    <property type="entry name" value="Tet-R_TetA/multi-R_MdtG-like"/>
</dbReference>
<dbReference type="RefSeq" id="XP_028470056.1">
    <property type="nucleotide sequence ID" value="XM_028613296.1"/>
</dbReference>
<evidence type="ECO:0000256" key="1">
    <source>
        <dbReference type="ARBA" id="ARBA00004141"/>
    </source>
</evidence>
<dbReference type="InterPro" id="IPR011701">
    <property type="entry name" value="MFS"/>
</dbReference>
<feature type="transmembrane region" description="Helical" evidence="7">
    <location>
        <begin position="337"/>
        <end position="356"/>
    </location>
</feature>
<evidence type="ECO:0000313" key="10">
    <source>
        <dbReference type="Proteomes" id="UP000272025"/>
    </source>
</evidence>
<dbReference type="Pfam" id="PF07690">
    <property type="entry name" value="MFS_1"/>
    <property type="match status" value="2"/>
</dbReference>
<feature type="transmembrane region" description="Helical" evidence="7">
    <location>
        <begin position="104"/>
        <end position="122"/>
    </location>
</feature>
<feature type="transmembrane region" description="Helical" evidence="7">
    <location>
        <begin position="278"/>
        <end position="300"/>
    </location>
</feature>
<feature type="domain" description="Major facilitator superfamily (MFS) profile" evidence="8">
    <location>
        <begin position="11"/>
        <end position="492"/>
    </location>
</feature>
<feature type="region of interest" description="Disordered" evidence="6">
    <location>
        <begin position="493"/>
        <end position="553"/>
    </location>
</feature>
<dbReference type="SUPFAM" id="SSF103473">
    <property type="entry name" value="MFS general substrate transporter"/>
    <property type="match status" value="1"/>
</dbReference>
<feature type="transmembrane region" description="Helical" evidence="7">
    <location>
        <begin position="12"/>
        <end position="30"/>
    </location>
</feature>
<evidence type="ECO:0000256" key="2">
    <source>
        <dbReference type="ARBA" id="ARBA00022448"/>
    </source>
</evidence>
<dbReference type="OrthoDB" id="10262656at2759"/>
<name>A0A3N2Q681_SODAK</name>
<dbReference type="PANTHER" id="PTHR23504">
    <property type="entry name" value="MAJOR FACILITATOR SUPERFAMILY DOMAIN-CONTAINING PROTEIN 10"/>
    <property type="match status" value="1"/>
</dbReference>
<comment type="subcellular location">
    <subcellularLocation>
        <location evidence="1">Membrane</location>
        <topology evidence="1">Multi-pass membrane protein</topology>
    </subcellularLocation>
</comment>
<protein>
    <submittedName>
        <fullName evidence="9">MFS general substrate transporter</fullName>
    </submittedName>
</protein>
<dbReference type="EMBL" id="ML119051">
    <property type="protein sequence ID" value="ROT42250.1"/>
    <property type="molecule type" value="Genomic_DNA"/>
</dbReference>
<evidence type="ECO:0000256" key="5">
    <source>
        <dbReference type="ARBA" id="ARBA00023136"/>
    </source>
</evidence>
<keyword evidence="5 7" id="KW-0472">Membrane</keyword>
<feature type="transmembrane region" description="Helical" evidence="7">
    <location>
        <begin position="428"/>
        <end position="449"/>
    </location>
</feature>
<proteinExistence type="predicted"/>
<feature type="compositionally biased region" description="Acidic residues" evidence="6">
    <location>
        <begin position="499"/>
        <end position="521"/>
    </location>
</feature>
<feature type="compositionally biased region" description="Polar residues" evidence="6">
    <location>
        <begin position="262"/>
        <end position="271"/>
    </location>
</feature>
<dbReference type="PROSITE" id="PS50850">
    <property type="entry name" value="MFS"/>
    <property type="match status" value="1"/>
</dbReference>
<dbReference type="Gene3D" id="1.20.1250.20">
    <property type="entry name" value="MFS general substrate transporter like domains"/>
    <property type="match status" value="1"/>
</dbReference>
<feature type="transmembrane region" description="Helical" evidence="7">
    <location>
        <begin position="142"/>
        <end position="163"/>
    </location>
</feature>
<feature type="transmembrane region" description="Helical" evidence="7">
    <location>
        <begin position="469"/>
        <end position="488"/>
    </location>
</feature>
<accession>A0A3N2Q681</accession>
<dbReference type="Proteomes" id="UP000272025">
    <property type="component" value="Unassembled WGS sequence"/>
</dbReference>
<dbReference type="PRINTS" id="PR01035">
    <property type="entry name" value="TCRTETA"/>
</dbReference>
<dbReference type="GO" id="GO:0022857">
    <property type="term" value="F:transmembrane transporter activity"/>
    <property type="evidence" value="ECO:0007669"/>
    <property type="project" value="InterPro"/>
</dbReference>
<keyword evidence="3 7" id="KW-0812">Transmembrane</keyword>
<feature type="transmembrane region" description="Helical" evidence="7">
    <location>
        <begin position="368"/>
        <end position="387"/>
    </location>
</feature>
<dbReference type="GeneID" id="39581774"/>
<reference evidence="9 10" key="1">
    <citation type="journal article" date="2018" name="Mol. Ecol.">
        <title>The obligate alkalophilic soda-lake fungus Sodiomyces alkalinus has shifted to a protein diet.</title>
        <authorList>
            <person name="Grum-Grzhimaylo A.A."/>
            <person name="Falkoski D.L."/>
            <person name="van den Heuvel J."/>
            <person name="Valero-Jimenez C.A."/>
            <person name="Min B."/>
            <person name="Choi I.G."/>
            <person name="Lipzen A."/>
            <person name="Daum C.G."/>
            <person name="Aanen D.K."/>
            <person name="Tsang A."/>
            <person name="Henrissat B."/>
            <person name="Bilanenko E.N."/>
            <person name="de Vries R.P."/>
            <person name="van Kan J.A.L."/>
            <person name="Grigoriev I.V."/>
            <person name="Debets A.J.M."/>
        </authorList>
    </citation>
    <scope>NUCLEOTIDE SEQUENCE [LARGE SCALE GENOMIC DNA]</scope>
    <source>
        <strain evidence="9 10">F11</strain>
    </source>
</reference>
<keyword evidence="4 7" id="KW-1133">Transmembrane helix</keyword>
<dbReference type="InterPro" id="IPR036259">
    <property type="entry name" value="MFS_trans_sf"/>
</dbReference>
<feature type="transmembrane region" description="Helical" evidence="7">
    <location>
        <begin position="399"/>
        <end position="421"/>
    </location>
</feature>
<feature type="region of interest" description="Disordered" evidence="6">
    <location>
        <begin position="251"/>
        <end position="271"/>
    </location>
</feature>
<feature type="transmembrane region" description="Helical" evidence="7">
    <location>
        <begin position="183"/>
        <end position="205"/>
    </location>
</feature>